<proteinExistence type="predicted"/>
<dbReference type="RefSeq" id="WP_211423099.1">
    <property type="nucleotide sequence ID" value="NZ_CP072642.1"/>
</dbReference>
<reference evidence="1 2" key="1">
    <citation type="submission" date="2021-03" db="EMBL/GenBank/DDBJ databases">
        <title>Genomic and phenotypic characterization of Chloracidobacterium isolates provides evidence for multiple species.</title>
        <authorList>
            <person name="Saini M.K."/>
            <person name="Costas A.M.G."/>
            <person name="Tank M."/>
            <person name="Bryant D.A."/>
        </authorList>
    </citation>
    <scope>NUCLEOTIDE SEQUENCE [LARGE SCALE GENOMIC DNA]</scope>
    <source>
        <strain evidence="1 2">N</strain>
    </source>
</reference>
<dbReference type="Proteomes" id="UP000677668">
    <property type="component" value="Chromosome 1"/>
</dbReference>
<evidence type="ECO:0000313" key="1">
    <source>
        <dbReference type="EMBL" id="QUV94833.1"/>
    </source>
</evidence>
<organism evidence="1 2">
    <name type="scientific">Chloracidobacterium sp. N</name>
    <dbReference type="NCBI Taxonomy" id="2821540"/>
    <lineage>
        <taxon>Bacteria</taxon>
        <taxon>Pseudomonadati</taxon>
        <taxon>Acidobacteriota</taxon>
        <taxon>Terriglobia</taxon>
        <taxon>Terriglobales</taxon>
        <taxon>Acidobacteriaceae</taxon>
        <taxon>Chloracidobacterium</taxon>
        <taxon>Chloracidobacterium aggregatum</taxon>
    </lineage>
</organism>
<sequence>MAAPTTTAGPDIACSTYLMPKGSKFRLTFFFNLATLAATCSRAGFYHNIFEGSESMKKALAATSLSLLFFVSLIQVAPAEGYSCTATDSGCLANISFPGGGFAVSSRGDKSHLREGRYQIVENDKEVATIAIYETHQEIVITVDRTTAPQHRFRYLRYPGLLVGETGNDFVFAYVCSETLRNFKMSDGKLPKMPLPGLTLGNPEAAKAYFSDDMPWLRMIAEIDPRSLYAECFYVLATKDIPNPEHSIPEAIIKVQEKANLGDYQDCLKACRNLRESCVRNVPPGEIINCYLIEGACIDNCSKVVQPIAPPSN</sequence>
<evidence type="ECO:0000313" key="2">
    <source>
        <dbReference type="Proteomes" id="UP000677668"/>
    </source>
</evidence>
<dbReference type="EMBL" id="CP072642">
    <property type="protein sequence ID" value="QUV94833.1"/>
    <property type="molecule type" value="Genomic_DNA"/>
</dbReference>
<name>A0ABX8B2Y3_9BACT</name>
<protein>
    <submittedName>
        <fullName evidence="1">Uncharacterized protein</fullName>
    </submittedName>
</protein>
<keyword evidence="2" id="KW-1185">Reference proteome</keyword>
<accession>A0ABX8B2Y3</accession>
<gene>
    <name evidence="1" type="ORF">J8C05_05180</name>
</gene>